<dbReference type="EMBL" id="CP003346">
    <property type="protein sequence ID" value="AGA77132.1"/>
    <property type="molecule type" value="Genomic_DNA"/>
</dbReference>
<keyword evidence="2" id="KW-1185">Reference proteome</keyword>
<dbReference type="STRING" id="926556.Echvi_0859"/>
<dbReference type="HOGENOM" id="CLU_038782_2_0_10"/>
<sequence length="358" mass="39413">MKPVKTYEAIGLMSGTSGDGLDIAYCTFWKNDKWHFEIVQAETIAFPSKLAQKLRQSHLLSAEQLALLDVDFGAWMGTQVREFCEKHRLAPLTVCSHGHTVFHQPHLGMTKQIGSGWTLRENAGFPVINDFRSFDVALGGQGAPLAPVGDHLLFPDYEGCLNLGGISNISMVYKGQRIAFDVSPFNLLLNEIAARKGLAYDDRGMLAATGKVNTTFLEQLNAIDFYTSKNAKSLGREEIEGLFLPLLEKHNDSEENLLATLVEHYAVQISTVVQQFFPPANNRLLVTGGGAYHAFFIDQLQKKLGNETTVIVPEPSIVEFKEALIFAFLGVLRINNEINTLAAVTGASRDSCGGVYYP</sequence>
<dbReference type="RefSeq" id="WP_015264697.1">
    <property type="nucleotide sequence ID" value="NC_019904.1"/>
</dbReference>
<dbReference type="Gene3D" id="3.30.420.40">
    <property type="match status" value="2"/>
</dbReference>
<protein>
    <submittedName>
        <fullName evidence="1">Molecular chaperone</fullName>
    </submittedName>
</protein>
<organism evidence="1 2">
    <name type="scientific">Echinicola vietnamensis (strain DSM 17526 / LMG 23754 / KMM 6221)</name>
    <dbReference type="NCBI Taxonomy" id="926556"/>
    <lineage>
        <taxon>Bacteria</taxon>
        <taxon>Pseudomonadati</taxon>
        <taxon>Bacteroidota</taxon>
        <taxon>Cytophagia</taxon>
        <taxon>Cytophagales</taxon>
        <taxon>Cyclobacteriaceae</taxon>
        <taxon>Echinicola</taxon>
    </lineage>
</organism>
<evidence type="ECO:0000313" key="1">
    <source>
        <dbReference type="EMBL" id="AGA77132.1"/>
    </source>
</evidence>
<dbReference type="PANTHER" id="PTHR30605:SF0">
    <property type="entry name" value="ANHYDRO-N-ACETYLMURAMIC ACID KINASE"/>
    <property type="match status" value="1"/>
</dbReference>
<name>L0FV06_ECHVK</name>
<dbReference type="SUPFAM" id="SSF53067">
    <property type="entry name" value="Actin-like ATPase domain"/>
    <property type="match status" value="1"/>
</dbReference>
<dbReference type="Proteomes" id="UP000010796">
    <property type="component" value="Chromosome"/>
</dbReference>
<dbReference type="GO" id="GO:0006040">
    <property type="term" value="P:amino sugar metabolic process"/>
    <property type="evidence" value="ECO:0007669"/>
    <property type="project" value="InterPro"/>
</dbReference>
<dbReference type="GO" id="GO:0005524">
    <property type="term" value="F:ATP binding"/>
    <property type="evidence" value="ECO:0007669"/>
    <property type="project" value="InterPro"/>
</dbReference>
<dbReference type="Pfam" id="PF03702">
    <property type="entry name" value="AnmK"/>
    <property type="match status" value="1"/>
</dbReference>
<dbReference type="OrthoDB" id="9763949at2"/>
<dbReference type="InterPro" id="IPR005338">
    <property type="entry name" value="Anhydro_N_Ac-Mur_kinase"/>
</dbReference>
<dbReference type="PATRIC" id="fig|926556.3.peg.872"/>
<dbReference type="KEGG" id="evi:Echvi_0859"/>
<dbReference type="PANTHER" id="PTHR30605">
    <property type="entry name" value="ANHYDRO-N-ACETYLMURAMIC ACID KINASE"/>
    <property type="match status" value="1"/>
</dbReference>
<proteinExistence type="predicted"/>
<dbReference type="InterPro" id="IPR043129">
    <property type="entry name" value="ATPase_NBD"/>
</dbReference>
<dbReference type="GO" id="GO:0009254">
    <property type="term" value="P:peptidoglycan turnover"/>
    <property type="evidence" value="ECO:0007669"/>
    <property type="project" value="InterPro"/>
</dbReference>
<reference evidence="2" key="1">
    <citation type="submission" date="2012-02" db="EMBL/GenBank/DDBJ databases">
        <title>The complete genome of Echinicola vietnamensis DSM 17526.</title>
        <authorList>
            <person name="Lucas S."/>
            <person name="Copeland A."/>
            <person name="Lapidus A."/>
            <person name="Glavina del Rio T."/>
            <person name="Dalin E."/>
            <person name="Tice H."/>
            <person name="Bruce D."/>
            <person name="Goodwin L."/>
            <person name="Pitluck S."/>
            <person name="Peters L."/>
            <person name="Ovchinnikova G."/>
            <person name="Teshima H."/>
            <person name="Kyrpides N."/>
            <person name="Mavromatis K."/>
            <person name="Ivanova N."/>
            <person name="Brettin T."/>
            <person name="Detter J.C."/>
            <person name="Han C."/>
            <person name="Larimer F."/>
            <person name="Land M."/>
            <person name="Hauser L."/>
            <person name="Markowitz V."/>
            <person name="Cheng J.-F."/>
            <person name="Hugenholtz P."/>
            <person name="Woyke T."/>
            <person name="Wu D."/>
            <person name="Brambilla E."/>
            <person name="Klenk H.-P."/>
            <person name="Eisen J.A."/>
        </authorList>
    </citation>
    <scope>NUCLEOTIDE SEQUENCE [LARGE SCALE GENOMIC DNA]</scope>
    <source>
        <strain evidence="2">DSM 17526 / LMG 23754 / KMM 6221</strain>
    </source>
</reference>
<evidence type="ECO:0000313" key="2">
    <source>
        <dbReference type="Proteomes" id="UP000010796"/>
    </source>
</evidence>
<dbReference type="eggNOG" id="COG2377">
    <property type="taxonomic scope" value="Bacteria"/>
</dbReference>
<accession>L0FV06</accession>
<dbReference type="AlphaFoldDB" id="L0FV06"/>
<gene>
    <name evidence="1" type="ordered locus">Echvi_0859</name>
</gene>
<dbReference type="GO" id="GO:0016773">
    <property type="term" value="F:phosphotransferase activity, alcohol group as acceptor"/>
    <property type="evidence" value="ECO:0007669"/>
    <property type="project" value="InterPro"/>
</dbReference>